<dbReference type="AlphaFoldDB" id="F3GQJ0"/>
<comment type="caution">
    <text evidence="2">The sequence shown here is derived from an EMBL/GenBank/DDBJ whole genome shotgun (WGS) entry which is preliminary data.</text>
</comment>
<dbReference type="HOGENOM" id="CLU_3146548_0_0_6"/>
<accession>F3GQJ0</accession>
<name>F3GQJ0_PSESJ</name>
<dbReference type="InterPro" id="IPR025392">
    <property type="entry name" value="DUF4124"/>
</dbReference>
<dbReference type="Proteomes" id="UP000004986">
    <property type="component" value="Unassembled WGS sequence"/>
</dbReference>
<dbReference type="Pfam" id="PF13511">
    <property type="entry name" value="DUF4124"/>
    <property type="match status" value="1"/>
</dbReference>
<reference evidence="2 3" key="1">
    <citation type="journal article" date="2011" name="PLoS Pathog.">
        <title>Dynamic evolution of pathogenicity revealed by sequencing and comparative genomics of 19 Pseudomonas syringae isolates.</title>
        <authorList>
            <person name="Baltrus D.A."/>
            <person name="Nishimura M.T."/>
            <person name="Romanchuk A."/>
            <person name="Chang J.H."/>
            <person name="Mukhtar M.S."/>
            <person name="Cherkis K."/>
            <person name="Roach J."/>
            <person name="Grant S.R."/>
            <person name="Jones C.D."/>
            <person name="Dangl J.L."/>
        </authorList>
    </citation>
    <scope>NUCLEOTIDE SEQUENCE [LARGE SCALE GENOMIC DNA]</scope>
    <source>
        <strain evidence="2 3">1704B</strain>
    </source>
</reference>
<dbReference type="EMBL" id="AEAI01004153">
    <property type="protein sequence ID" value="EGH49343.1"/>
    <property type="molecule type" value="Genomic_DNA"/>
</dbReference>
<organism evidence="2 3">
    <name type="scientific">Pseudomonas syringae pv. pisi str. 1704B</name>
    <dbReference type="NCBI Taxonomy" id="629263"/>
    <lineage>
        <taxon>Bacteria</taxon>
        <taxon>Pseudomonadati</taxon>
        <taxon>Pseudomonadota</taxon>
        <taxon>Gammaproteobacteria</taxon>
        <taxon>Pseudomonadales</taxon>
        <taxon>Pseudomonadaceae</taxon>
        <taxon>Pseudomonas</taxon>
        <taxon>Pseudomonas syringae</taxon>
    </lineage>
</organism>
<keyword evidence="3" id="KW-1185">Reference proteome</keyword>
<evidence type="ECO:0000259" key="1">
    <source>
        <dbReference type="Pfam" id="PF13511"/>
    </source>
</evidence>
<evidence type="ECO:0000313" key="2">
    <source>
        <dbReference type="EMBL" id="EGH49343.1"/>
    </source>
</evidence>
<proteinExistence type="predicted"/>
<feature type="non-terminal residue" evidence="2">
    <location>
        <position position="1"/>
    </location>
</feature>
<gene>
    <name evidence="2" type="ORF">PSYPI_46045</name>
</gene>
<sequence>CLLLLLTLPAVADVYTYIDAQGNRVFTDQPRKNATRVDIAPSNNMTGTT</sequence>
<feature type="domain" description="DUF4124" evidence="1">
    <location>
        <begin position="1"/>
        <end position="44"/>
    </location>
</feature>
<protein>
    <recommendedName>
        <fullName evidence="1">DUF4124 domain-containing protein</fullName>
    </recommendedName>
</protein>
<feature type="non-terminal residue" evidence="2">
    <location>
        <position position="49"/>
    </location>
</feature>
<evidence type="ECO:0000313" key="3">
    <source>
        <dbReference type="Proteomes" id="UP000004986"/>
    </source>
</evidence>